<evidence type="ECO:0000259" key="1">
    <source>
        <dbReference type="Pfam" id="PF00174"/>
    </source>
</evidence>
<proteinExistence type="predicted"/>
<dbReference type="InterPro" id="IPR036374">
    <property type="entry name" value="OxRdtase_Mopterin-bd_sf"/>
</dbReference>
<dbReference type="Proteomes" id="UP000237839">
    <property type="component" value="Unassembled WGS sequence"/>
</dbReference>
<evidence type="ECO:0000313" key="3">
    <source>
        <dbReference type="Proteomes" id="UP000237839"/>
    </source>
</evidence>
<dbReference type="OrthoDB" id="8685546at2"/>
<dbReference type="InterPro" id="IPR000572">
    <property type="entry name" value="OxRdtase_Mopterin-bd_dom"/>
</dbReference>
<name>A0A2S9GYB8_9BURK</name>
<dbReference type="EMBL" id="PUGF01000011">
    <property type="protein sequence ID" value="PRC92714.1"/>
    <property type="molecule type" value="Genomic_DNA"/>
</dbReference>
<organism evidence="2 3">
    <name type="scientific">Solimicrobium silvestre</name>
    <dbReference type="NCBI Taxonomy" id="2099400"/>
    <lineage>
        <taxon>Bacteria</taxon>
        <taxon>Pseudomonadati</taxon>
        <taxon>Pseudomonadota</taxon>
        <taxon>Betaproteobacteria</taxon>
        <taxon>Burkholderiales</taxon>
        <taxon>Oxalobacteraceae</taxon>
        <taxon>Solimicrobium</taxon>
    </lineage>
</organism>
<dbReference type="Pfam" id="PF00174">
    <property type="entry name" value="Oxidored_molyb"/>
    <property type="match status" value="1"/>
</dbReference>
<protein>
    <submittedName>
        <fullName evidence="2">Oxidoreductase molybdopterin binding domain</fullName>
    </submittedName>
</protein>
<dbReference type="RefSeq" id="WP_105532200.1">
    <property type="nucleotide sequence ID" value="NZ_PUGF01000011.1"/>
</dbReference>
<dbReference type="Gene3D" id="3.90.420.10">
    <property type="entry name" value="Oxidoreductase, molybdopterin-binding domain"/>
    <property type="match status" value="1"/>
</dbReference>
<evidence type="ECO:0000313" key="2">
    <source>
        <dbReference type="EMBL" id="PRC92714.1"/>
    </source>
</evidence>
<dbReference type="AlphaFoldDB" id="A0A2S9GYB8"/>
<gene>
    <name evidence="2" type="ORF">S2091_2444</name>
</gene>
<sequence>MEKRQFLSSGLVLGTLLIPTLKEASATIQNASAQIILTITGDIKHVNRDKSDVVKDQLMHKQGVHFERAYTFALSDLENLRAKTISPTLEYDARIHQLSGPRLMDVLELVGVNKTKHSSIIFHGIDGYSPEISLALAEKYDYILATKLDGQLLSVGGFGPLFAIYDADRLTEIAQKPLNQRFDKCPWGLYCIEVVA</sequence>
<dbReference type="SUPFAM" id="SSF56524">
    <property type="entry name" value="Oxidoreductase molybdopterin-binding domain"/>
    <property type="match status" value="1"/>
</dbReference>
<reference evidence="2 3" key="1">
    <citation type="submission" date="2018-02" db="EMBL/GenBank/DDBJ databases">
        <title>Solimicrobium silvestre gen. nov., sp. nov., isolated from alpine forest soil.</title>
        <authorList>
            <person name="Margesin R."/>
            <person name="Albuquerque L."/>
            <person name="Zhang D.-C."/>
            <person name="Froufe H.J.C."/>
            <person name="Severino R."/>
            <person name="Roxo I."/>
            <person name="Egas C."/>
            <person name="Da Costa M.S."/>
        </authorList>
    </citation>
    <scope>NUCLEOTIDE SEQUENCE [LARGE SCALE GENOMIC DNA]</scope>
    <source>
        <strain evidence="2 3">S20-91</strain>
    </source>
</reference>
<accession>A0A2S9GYB8</accession>
<keyword evidence="3" id="KW-1185">Reference proteome</keyword>
<feature type="domain" description="Oxidoreductase molybdopterin-binding" evidence="1">
    <location>
        <begin position="99"/>
        <end position="154"/>
    </location>
</feature>
<comment type="caution">
    <text evidence="2">The sequence shown here is derived from an EMBL/GenBank/DDBJ whole genome shotgun (WGS) entry which is preliminary data.</text>
</comment>